<dbReference type="PANTHER" id="PTHR13593:SF113">
    <property type="entry name" value="SI:DKEY-266F7.9"/>
    <property type="match status" value="1"/>
</dbReference>
<keyword evidence="3" id="KW-1185">Reference proteome</keyword>
<evidence type="ECO:0000313" key="2">
    <source>
        <dbReference type="EMBL" id="PSR79435.1"/>
    </source>
</evidence>
<dbReference type="PROSITE" id="PS50007">
    <property type="entry name" value="PIPLC_X_DOMAIN"/>
    <property type="match status" value="1"/>
</dbReference>
<dbReference type="GO" id="GO:0008081">
    <property type="term" value="F:phosphoric diester hydrolase activity"/>
    <property type="evidence" value="ECO:0007669"/>
    <property type="project" value="InterPro"/>
</dbReference>
<dbReference type="Gene3D" id="3.20.20.190">
    <property type="entry name" value="Phosphatidylinositol (PI) phosphodiesterase"/>
    <property type="match status" value="1"/>
</dbReference>
<dbReference type="OrthoDB" id="1046782at2759"/>
<feature type="domain" description="Phosphatidylinositol-specific phospholipase C X" evidence="1">
    <location>
        <begin position="154"/>
        <end position="301"/>
    </location>
</feature>
<dbReference type="SUPFAM" id="SSF51695">
    <property type="entry name" value="PLC-like phosphodiesterases"/>
    <property type="match status" value="1"/>
</dbReference>
<dbReference type="InterPro" id="IPR000909">
    <property type="entry name" value="PLipase_C_PInositol-sp_X_dom"/>
</dbReference>
<accession>A0A2T2ZY81</accession>
<dbReference type="Proteomes" id="UP000241462">
    <property type="component" value="Unassembled WGS sequence"/>
</dbReference>
<dbReference type="SMART" id="SM00148">
    <property type="entry name" value="PLCXc"/>
    <property type="match status" value="1"/>
</dbReference>
<dbReference type="InterPro" id="IPR051057">
    <property type="entry name" value="PI-PLC_domain"/>
</dbReference>
<name>A0A2T2ZY81_9PEZI</name>
<dbReference type="PANTHER" id="PTHR13593">
    <property type="match status" value="1"/>
</dbReference>
<evidence type="ECO:0000313" key="3">
    <source>
        <dbReference type="Proteomes" id="UP000241462"/>
    </source>
</evidence>
<reference evidence="2 3" key="1">
    <citation type="journal article" date="2018" name="Mycol. Prog.">
        <title>Coniella lustricola, a new species from submerged detritus.</title>
        <authorList>
            <person name="Raudabaugh D.B."/>
            <person name="Iturriaga T."/>
            <person name="Carver A."/>
            <person name="Mondo S."/>
            <person name="Pangilinan J."/>
            <person name="Lipzen A."/>
            <person name="He G."/>
            <person name="Amirebrahimi M."/>
            <person name="Grigoriev I.V."/>
            <person name="Miller A.N."/>
        </authorList>
    </citation>
    <scope>NUCLEOTIDE SEQUENCE [LARGE SCALE GENOMIC DNA]</scope>
    <source>
        <strain evidence="2 3">B22-T-1</strain>
    </source>
</reference>
<dbReference type="Pfam" id="PF00388">
    <property type="entry name" value="PI-PLC-X"/>
    <property type="match status" value="1"/>
</dbReference>
<dbReference type="EMBL" id="KZ678566">
    <property type="protein sequence ID" value="PSR79435.1"/>
    <property type="molecule type" value="Genomic_DNA"/>
</dbReference>
<sequence length="487" mass="54255">MASLTIRNVTVNALELESIERFQESPKYGALARLCQALTRLFATYNAIGPIPIEDQEPWDRQDGRRMLIGRFETKTTDIRAAEVGREALRLTFRTPGTQHRYIVDCPAPGARSQVMRKLGSAPLELTAVYTDSGGQLTIFSSAALSSWMSELRDEYPLSALSIPGTHNSPTCYVALPSVRCQAVSVREQLDNGVRFLDIRVNVHKHSDDLVLVHSVFPISLTGNKYLSELLQEVYDFLAEYPTETVLMSIKREGTGRGSDQQLSTYLHNRYCGGDNARLWFTEPRIPSLGEARGRAVLIRRFNIDNSLWNEHEGKGWGLDAAAWPDNCIDEPTGSGLLRIQDFYEVGQSTNIERKIDMARCHLEKACQRKFAGPMIPDAVPIEEPLPFFVNFLTASNFFNASCWPEKIAAKVNPSIVEYLCVGHGEQGKGPAQLDVGDAGTGIVVTDWVGLHGDWDLLRCIVGWNARLQLDKTGDVALQRSLLDDDQ</sequence>
<evidence type="ECO:0000259" key="1">
    <source>
        <dbReference type="SMART" id="SM00148"/>
    </source>
</evidence>
<dbReference type="InterPro" id="IPR017946">
    <property type="entry name" value="PLC-like_Pdiesterase_TIM-brl"/>
</dbReference>
<dbReference type="InParanoid" id="A0A2T2ZY81"/>
<dbReference type="GO" id="GO:0006629">
    <property type="term" value="P:lipid metabolic process"/>
    <property type="evidence" value="ECO:0007669"/>
    <property type="project" value="InterPro"/>
</dbReference>
<dbReference type="CDD" id="cd08586">
    <property type="entry name" value="PI-PLCc_BcPLC_like"/>
    <property type="match status" value="1"/>
</dbReference>
<dbReference type="AlphaFoldDB" id="A0A2T2ZY81"/>
<protein>
    <submittedName>
        <fullName evidence="2">1-phosphatidylinositol phosphodiesterase</fullName>
    </submittedName>
</protein>
<organism evidence="2 3">
    <name type="scientific">Coniella lustricola</name>
    <dbReference type="NCBI Taxonomy" id="2025994"/>
    <lineage>
        <taxon>Eukaryota</taxon>
        <taxon>Fungi</taxon>
        <taxon>Dikarya</taxon>
        <taxon>Ascomycota</taxon>
        <taxon>Pezizomycotina</taxon>
        <taxon>Sordariomycetes</taxon>
        <taxon>Sordariomycetidae</taxon>
        <taxon>Diaporthales</taxon>
        <taxon>Schizoparmaceae</taxon>
        <taxon>Coniella</taxon>
    </lineage>
</organism>
<proteinExistence type="predicted"/>
<gene>
    <name evidence="2" type="ORF">BD289DRAFT_442395</name>
</gene>